<organism evidence="2 3">
    <name type="scientific">Filimonas zeae</name>
    <dbReference type="NCBI Taxonomy" id="1737353"/>
    <lineage>
        <taxon>Bacteria</taxon>
        <taxon>Pseudomonadati</taxon>
        <taxon>Bacteroidota</taxon>
        <taxon>Chitinophagia</taxon>
        <taxon>Chitinophagales</taxon>
        <taxon>Chitinophagaceae</taxon>
        <taxon>Filimonas</taxon>
    </lineage>
</organism>
<dbReference type="AlphaFoldDB" id="A0A917J1F9"/>
<dbReference type="RefSeq" id="WP_188954471.1">
    <property type="nucleotide sequence ID" value="NZ_BMIB01000003.1"/>
</dbReference>
<name>A0A917J1F9_9BACT</name>
<evidence type="ECO:0000256" key="1">
    <source>
        <dbReference type="SAM" id="SignalP"/>
    </source>
</evidence>
<dbReference type="PROSITE" id="PS51257">
    <property type="entry name" value="PROKAR_LIPOPROTEIN"/>
    <property type="match status" value="1"/>
</dbReference>
<comment type="caution">
    <text evidence="2">The sequence shown here is derived from an EMBL/GenBank/DDBJ whole genome shotgun (WGS) entry which is preliminary data.</text>
</comment>
<dbReference type="EMBL" id="BMIB01000003">
    <property type="protein sequence ID" value="GGH73165.1"/>
    <property type="molecule type" value="Genomic_DNA"/>
</dbReference>
<feature type="chain" id="PRO_5037758358" description="DUF4374 domain-containing protein" evidence="1">
    <location>
        <begin position="25"/>
        <end position="394"/>
    </location>
</feature>
<evidence type="ECO:0000313" key="2">
    <source>
        <dbReference type="EMBL" id="GGH73165.1"/>
    </source>
</evidence>
<sequence length="394" mass="41573">MYYSFMRFRKHPVSLALMIAVAMASCSKNNSTSTVTGEVHYAVSNVAGAYPSQTTYVQGLANLNISQLSNANAAESPNFASQWTYDDAVYLTSFGAPATITKYTFDATGKAVVAGKLVVPGANTFSSVEFVSKTEAYASVGGGLARIVKFNPTALQTTGEINLSAFAKPGAASVYYLGMKARDGKLFLGIQYFNASFNPLADSAFVGVIDLAAGKTEKLLADARTSNIFLAGSSVSGFATDAAGDLYIQGQGSGAAPSGILRIRKGATSFDADYFFNLKAATGKDCSGLYILNNQAFTTRIEDATDAYETKGPNFRYYRIDLAGKTSLGDLSASLPKIYGSSTSIMRAFDAATVSFVVSSDKENSIYTYNVADGSVARKITLSAGMCTGFDKVN</sequence>
<keyword evidence="1" id="KW-0732">Signal</keyword>
<reference evidence="2" key="1">
    <citation type="journal article" date="2014" name="Int. J. Syst. Evol. Microbiol.">
        <title>Complete genome sequence of Corynebacterium casei LMG S-19264T (=DSM 44701T), isolated from a smear-ripened cheese.</title>
        <authorList>
            <consortium name="US DOE Joint Genome Institute (JGI-PGF)"/>
            <person name="Walter F."/>
            <person name="Albersmeier A."/>
            <person name="Kalinowski J."/>
            <person name="Ruckert C."/>
        </authorList>
    </citation>
    <scope>NUCLEOTIDE SEQUENCE</scope>
    <source>
        <strain evidence="2">CGMCC 1.15290</strain>
    </source>
</reference>
<protein>
    <recommendedName>
        <fullName evidence="4">DUF4374 domain-containing protein</fullName>
    </recommendedName>
</protein>
<feature type="signal peptide" evidence="1">
    <location>
        <begin position="1"/>
        <end position="24"/>
    </location>
</feature>
<evidence type="ECO:0000313" key="3">
    <source>
        <dbReference type="Proteomes" id="UP000627292"/>
    </source>
</evidence>
<evidence type="ECO:0008006" key="4">
    <source>
        <dbReference type="Google" id="ProtNLM"/>
    </source>
</evidence>
<proteinExistence type="predicted"/>
<dbReference type="SUPFAM" id="SSF63825">
    <property type="entry name" value="YWTD domain"/>
    <property type="match status" value="1"/>
</dbReference>
<accession>A0A917J1F9</accession>
<reference evidence="2" key="2">
    <citation type="submission" date="2020-09" db="EMBL/GenBank/DDBJ databases">
        <authorList>
            <person name="Sun Q."/>
            <person name="Zhou Y."/>
        </authorList>
    </citation>
    <scope>NUCLEOTIDE SEQUENCE</scope>
    <source>
        <strain evidence="2">CGMCC 1.15290</strain>
    </source>
</reference>
<keyword evidence="3" id="KW-1185">Reference proteome</keyword>
<gene>
    <name evidence="2" type="ORF">GCM10011379_34380</name>
</gene>
<dbReference type="Proteomes" id="UP000627292">
    <property type="component" value="Unassembled WGS sequence"/>
</dbReference>